<comment type="caution">
    <text evidence="1">The sequence shown here is derived from an EMBL/GenBank/DDBJ whole genome shotgun (WGS) entry which is preliminary data.</text>
</comment>
<sequence length="66" mass="7483">MISEPRSHGFESRERHREGGIVGPGVPPWIWLHNVTPCDRSKNRLAGVMSNATKDLIETLPTTNWF</sequence>
<proteinExistence type="predicted"/>
<name>A0ACC0M6B9_RHOML</name>
<keyword evidence="2" id="KW-1185">Reference proteome</keyword>
<gene>
    <name evidence="1" type="ORF">RHMOL_Rhmol10G0268900</name>
</gene>
<organism evidence="1 2">
    <name type="scientific">Rhododendron molle</name>
    <name type="common">Chinese azalea</name>
    <name type="synonym">Azalea mollis</name>
    <dbReference type="NCBI Taxonomy" id="49168"/>
    <lineage>
        <taxon>Eukaryota</taxon>
        <taxon>Viridiplantae</taxon>
        <taxon>Streptophyta</taxon>
        <taxon>Embryophyta</taxon>
        <taxon>Tracheophyta</taxon>
        <taxon>Spermatophyta</taxon>
        <taxon>Magnoliopsida</taxon>
        <taxon>eudicotyledons</taxon>
        <taxon>Gunneridae</taxon>
        <taxon>Pentapetalae</taxon>
        <taxon>asterids</taxon>
        <taxon>Ericales</taxon>
        <taxon>Ericaceae</taxon>
        <taxon>Ericoideae</taxon>
        <taxon>Rhodoreae</taxon>
        <taxon>Rhododendron</taxon>
    </lineage>
</organism>
<evidence type="ECO:0000313" key="2">
    <source>
        <dbReference type="Proteomes" id="UP001062846"/>
    </source>
</evidence>
<accession>A0ACC0M6B9</accession>
<evidence type="ECO:0000313" key="1">
    <source>
        <dbReference type="EMBL" id="KAI8536583.1"/>
    </source>
</evidence>
<dbReference type="Proteomes" id="UP001062846">
    <property type="component" value="Chromosome 10"/>
</dbReference>
<reference evidence="1" key="1">
    <citation type="submission" date="2022-02" db="EMBL/GenBank/DDBJ databases">
        <title>Plant Genome Project.</title>
        <authorList>
            <person name="Zhang R.-G."/>
        </authorList>
    </citation>
    <scope>NUCLEOTIDE SEQUENCE</scope>
    <source>
        <strain evidence="1">AT1</strain>
    </source>
</reference>
<dbReference type="EMBL" id="CM046397">
    <property type="protein sequence ID" value="KAI8536583.1"/>
    <property type="molecule type" value="Genomic_DNA"/>
</dbReference>
<protein>
    <submittedName>
        <fullName evidence="1">Uncharacterized protein</fullName>
    </submittedName>
</protein>